<evidence type="ECO:0000313" key="5">
    <source>
        <dbReference type="Proteomes" id="UP000028045"/>
    </source>
</evidence>
<accession>A0A084B4A5</accession>
<proteinExistence type="predicted"/>
<dbReference type="InterPro" id="IPR000330">
    <property type="entry name" value="SNF2_N"/>
</dbReference>
<name>A0A084B4A5_STACB</name>
<dbReference type="EMBL" id="KL648095">
    <property type="protein sequence ID" value="KEY72384.1"/>
    <property type="molecule type" value="Genomic_DNA"/>
</dbReference>
<protein>
    <recommendedName>
        <fullName evidence="3">SNF2 N-terminal domain-containing protein</fullName>
    </recommendedName>
</protein>
<dbReference type="Proteomes" id="UP000028045">
    <property type="component" value="Unassembled WGS sequence"/>
</dbReference>
<dbReference type="InterPro" id="IPR038718">
    <property type="entry name" value="SNF2-like_sf"/>
</dbReference>
<evidence type="ECO:0000313" key="4">
    <source>
        <dbReference type="EMBL" id="KEY72384.1"/>
    </source>
</evidence>
<keyword evidence="1" id="KW-0547">Nucleotide-binding</keyword>
<keyword evidence="5" id="KW-1185">Reference proteome</keyword>
<evidence type="ECO:0000256" key="2">
    <source>
        <dbReference type="ARBA" id="ARBA00022840"/>
    </source>
</evidence>
<dbReference type="AlphaFoldDB" id="A0A084B4A5"/>
<reference evidence="4 5" key="1">
    <citation type="journal article" date="2014" name="BMC Genomics">
        <title>Comparative genome sequencing reveals chemotype-specific gene clusters in the toxigenic black mold Stachybotrys.</title>
        <authorList>
            <person name="Semeiks J."/>
            <person name="Borek D."/>
            <person name="Otwinowski Z."/>
            <person name="Grishin N.V."/>
        </authorList>
    </citation>
    <scope>NUCLEOTIDE SEQUENCE [LARGE SCALE GENOMIC DNA]</scope>
    <source>
        <strain evidence="5">CBS 109288 / IBT 7711</strain>
    </source>
</reference>
<dbReference type="HOGENOM" id="CLU_2160061_0_0_1"/>
<organism evidence="4 5">
    <name type="scientific">Stachybotrys chartarum (strain CBS 109288 / IBT 7711)</name>
    <name type="common">Toxic black mold</name>
    <name type="synonym">Stilbospora chartarum</name>
    <dbReference type="NCBI Taxonomy" id="1280523"/>
    <lineage>
        <taxon>Eukaryota</taxon>
        <taxon>Fungi</taxon>
        <taxon>Dikarya</taxon>
        <taxon>Ascomycota</taxon>
        <taxon>Pezizomycotina</taxon>
        <taxon>Sordariomycetes</taxon>
        <taxon>Hypocreomycetidae</taxon>
        <taxon>Hypocreales</taxon>
        <taxon>Stachybotryaceae</taxon>
        <taxon>Stachybotrys</taxon>
    </lineage>
</organism>
<evidence type="ECO:0000256" key="1">
    <source>
        <dbReference type="ARBA" id="ARBA00022741"/>
    </source>
</evidence>
<evidence type="ECO:0000259" key="3">
    <source>
        <dbReference type="Pfam" id="PF00176"/>
    </source>
</evidence>
<dbReference type="Gene3D" id="3.40.50.10810">
    <property type="entry name" value="Tandem AAA-ATPase domain"/>
    <property type="match status" value="1"/>
</dbReference>
<dbReference type="InterPro" id="IPR027417">
    <property type="entry name" value="P-loop_NTPase"/>
</dbReference>
<keyword evidence="2" id="KW-0067">ATP-binding</keyword>
<dbReference type="SUPFAM" id="SSF52540">
    <property type="entry name" value="P-loop containing nucleoside triphosphate hydrolases"/>
    <property type="match status" value="1"/>
</dbReference>
<sequence>MRSRTSGTTSFTPQMKKVDAIQPDGYAVTINFGRQKVWDKTKFNVVVVDEAHIARKMNGTFNHILRNLQCKSLLYVSGTPIVSTGRDLWDRCRVHCGDTGIDADLEIGRGQ</sequence>
<dbReference type="GO" id="GO:0005524">
    <property type="term" value="F:ATP binding"/>
    <property type="evidence" value="ECO:0007669"/>
    <property type="project" value="InterPro"/>
</dbReference>
<dbReference type="Pfam" id="PF00176">
    <property type="entry name" value="SNF2-rel_dom"/>
    <property type="match status" value="1"/>
</dbReference>
<gene>
    <name evidence="4" type="ORF">S7711_10413</name>
</gene>
<feature type="domain" description="SNF2 N-terminal" evidence="3">
    <location>
        <begin position="34"/>
        <end position="89"/>
    </location>
</feature>